<dbReference type="PIRSF" id="PIRSF010045">
    <property type="entry name" value="DUF850_TM_euk"/>
    <property type="match status" value="1"/>
</dbReference>
<dbReference type="EMBL" id="JBBJCI010000359">
    <property type="protein sequence ID" value="KAK7233469.1"/>
    <property type="molecule type" value="Genomic_DNA"/>
</dbReference>
<dbReference type="KEGG" id="aaf:AURANDRAFT_20443"/>
<name>A0ABR1FMB2_AURAN</name>
<accession>A0ABR1FMB2</accession>
<evidence type="ECO:0000313" key="1">
    <source>
        <dbReference type="EMBL" id="KAK7233469.1"/>
    </source>
</evidence>
<keyword evidence="2" id="KW-1185">Reference proteome</keyword>
<dbReference type="SMART" id="SM01415">
    <property type="entry name" value="DUF106"/>
    <property type="match status" value="1"/>
</dbReference>
<comment type="caution">
    <text evidence="1">The sequence shown here is derived from an EMBL/GenBank/DDBJ whole genome shotgun (WGS) entry which is preliminary data.</text>
</comment>
<proteinExistence type="predicted"/>
<dbReference type="PANTHER" id="PTHR13116:SF5">
    <property type="entry name" value="ER MEMBRANE PROTEIN COMPLEX SUBUNIT 3"/>
    <property type="match status" value="1"/>
</dbReference>
<reference evidence="1 2" key="1">
    <citation type="submission" date="2024-03" db="EMBL/GenBank/DDBJ databases">
        <title>Aureococcus anophagefferens CCMP1851 and Kratosvirus quantuckense: Draft genome of a second virus-susceptible host strain in the model system.</title>
        <authorList>
            <person name="Chase E."/>
            <person name="Truchon A.R."/>
            <person name="Schepens W."/>
            <person name="Wilhelm S.W."/>
        </authorList>
    </citation>
    <scope>NUCLEOTIDE SEQUENCE [LARGE SCALE GENOMIC DNA]</scope>
    <source>
        <strain evidence="1 2">CCMP1851</strain>
    </source>
</reference>
<sequence>MGAADEAPLLLDPSIRDWVVLPMVAIMVLMGLCRHYAQMCLKSSNPMDAEEIKHKQTLGRVSRLRNRGARLLPAASFNARKAYFADKTKGLLTKKVKKSGVNPMSNPMGMVDHMKGNMLYMLPNMVMMGIINFFFQGFVICKVPFPLTSRFKVMLQRGVDLATLDVSYVSSLSLYFLLMFGLRGFFKIALGEDSDSLDESRAMQMQMGMGMGGPGQMFDAPGAFKHEREELAMTQHAWALEDVELNLVGAKVAARVANARGGAAPAKGAAKPGVRVKKIRKVKKTA</sequence>
<dbReference type="InterPro" id="IPR008568">
    <property type="entry name" value="EMC3"/>
</dbReference>
<gene>
    <name evidence="1" type="primary">EMC3</name>
    <name evidence="1" type="ORF">SO694_00104038</name>
</gene>
<dbReference type="GO" id="GO:0034975">
    <property type="term" value="P:protein folding in endoplasmic reticulum"/>
    <property type="evidence" value="ECO:0007669"/>
    <property type="project" value="TreeGrafter"/>
</dbReference>
<dbReference type="PANTHER" id="PTHR13116">
    <property type="entry name" value="ER MEMBRANE PROTEIN COMPLEX SUBUNIT 3"/>
    <property type="match status" value="1"/>
</dbReference>
<protein>
    <submittedName>
        <fullName evidence="1">ER membrane protein complex subunit</fullName>
    </submittedName>
</protein>
<organism evidence="1 2">
    <name type="scientific">Aureococcus anophagefferens</name>
    <name type="common">Harmful bloom alga</name>
    <dbReference type="NCBI Taxonomy" id="44056"/>
    <lineage>
        <taxon>Eukaryota</taxon>
        <taxon>Sar</taxon>
        <taxon>Stramenopiles</taxon>
        <taxon>Ochrophyta</taxon>
        <taxon>Pelagophyceae</taxon>
        <taxon>Pelagomonadales</taxon>
        <taxon>Pelagomonadaceae</taxon>
        <taxon>Aureococcus</taxon>
    </lineage>
</organism>
<dbReference type="Proteomes" id="UP001363151">
    <property type="component" value="Unassembled WGS sequence"/>
</dbReference>
<dbReference type="GO" id="GO:0072546">
    <property type="term" value="C:EMC complex"/>
    <property type="evidence" value="ECO:0007669"/>
    <property type="project" value="TreeGrafter"/>
</dbReference>
<dbReference type="Pfam" id="PF01956">
    <property type="entry name" value="EMC3_TMCO1"/>
    <property type="match status" value="1"/>
</dbReference>
<dbReference type="InterPro" id="IPR002809">
    <property type="entry name" value="EMC3/TMCO1"/>
</dbReference>
<evidence type="ECO:0000313" key="2">
    <source>
        <dbReference type="Proteomes" id="UP001363151"/>
    </source>
</evidence>